<dbReference type="GO" id="GO:0005874">
    <property type="term" value="C:microtubule"/>
    <property type="evidence" value="ECO:0007669"/>
    <property type="project" value="InterPro"/>
</dbReference>
<sequence length="372" mass="41822">MFGFIGVGQCGGSIADESVKRGFHAAAINYSSSDLNSLENIEEKLQLVGSEGVGKDRTAASEYMKNNWEASIEFIKNTMEKPSIQVIFVVFSAAGGTGSGISPILIELLNEYLPHKTIVAVPVLPDDGEVVLNQLNAIETLQELSKLEVCVLPLDNQKVAQKLNKTVSEGRLYKETNTVFLNLLEDLINYTERISKVSTLDKKDLNQLFSTPGIMTISSADLNDYVEGGKYFNKLHEDIQKSWQQTIFSVDDFENVLRAGIILDVEDTLAEHISYKRLFDKDYGMPLDLFKGLYNEEGSRVISILAGLGWINSRMKRIDDIIEKENKEMPRKEVYQPKPRSRKDLLMNSRAIEAETPVKKKSYIDALKKLKR</sequence>
<dbReference type="Proteomes" id="UP000595038">
    <property type="component" value="Chromosome"/>
</dbReference>
<dbReference type="SMART" id="SM00864">
    <property type="entry name" value="Tubulin"/>
    <property type="match status" value="1"/>
</dbReference>
<dbReference type="SUPFAM" id="SSF52490">
    <property type="entry name" value="Tubulin nucleotide-binding domain-like"/>
    <property type="match status" value="1"/>
</dbReference>
<dbReference type="InterPro" id="IPR017975">
    <property type="entry name" value="Tubulin_CS"/>
</dbReference>
<accession>A0AB37GF45</accession>
<protein>
    <submittedName>
        <fullName evidence="4">Cell division protein FtsZ</fullName>
    </submittedName>
</protein>
<keyword evidence="4" id="KW-0132">Cell division</keyword>
<dbReference type="AlphaFoldDB" id="A0AB37GF45"/>
<dbReference type="GO" id="GO:0007017">
    <property type="term" value="P:microtubule-based process"/>
    <property type="evidence" value="ECO:0007669"/>
    <property type="project" value="InterPro"/>
</dbReference>
<organism evidence="4 5">
    <name type="scientific">Bacillus licheniformis</name>
    <dbReference type="NCBI Taxonomy" id="1402"/>
    <lineage>
        <taxon>Bacteria</taxon>
        <taxon>Bacillati</taxon>
        <taxon>Bacillota</taxon>
        <taxon>Bacilli</taxon>
        <taxon>Bacillales</taxon>
        <taxon>Bacillaceae</taxon>
        <taxon>Bacillus</taxon>
    </lineage>
</organism>
<keyword evidence="2" id="KW-0342">GTP-binding</keyword>
<dbReference type="EMBL" id="CP065647">
    <property type="protein sequence ID" value="QPR71078.1"/>
    <property type="molecule type" value="Genomic_DNA"/>
</dbReference>
<evidence type="ECO:0000313" key="4">
    <source>
        <dbReference type="EMBL" id="QPR71078.1"/>
    </source>
</evidence>
<dbReference type="RefSeq" id="WP_197941988.1">
    <property type="nucleotide sequence ID" value="NZ_CP065647.1"/>
</dbReference>
<proteinExistence type="predicted"/>
<dbReference type="InterPro" id="IPR003008">
    <property type="entry name" value="Tubulin_FtsZ_GTPase"/>
</dbReference>
<keyword evidence="1" id="KW-0547">Nucleotide-binding</keyword>
<keyword evidence="4" id="KW-0131">Cell cycle</keyword>
<evidence type="ECO:0000256" key="2">
    <source>
        <dbReference type="ARBA" id="ARBA00023134"/>
    </source>
</evidence>
<evidence type="ECO:0000256" key="1">
    <source>
        <dbReference type="ARBA" id="ARBA00022741"/>
    </source>
</evidence>
<dbReference type="Gene3D" id="3.40.50.1440">
    <property type="entry name" value="Tubulin/FtsZ, GTPase domain"/>
    <property type="match status" value="1"/>
</dbReference>
<dbReference type="InterPro" id="IPR036525">
    <property type="entry name" value="Tubulin/FtsZ_GTPase_sf"/>
</dbReference>
<dbReference type="Pfam" id="PF00091">
    <property type="entry name" value="Tubulin"/>
    <property type="match status" value="1"/>
</dbReference>
<name>A0AB37GF45_BACLI</name>
<gene>
    <name evidence="4" type="ORF">I6G80_14615</name>
</gene>
<dbReference type="PROSITE" id="PS00227">
    <property type="entry name" value="TUBULIN"/>
    <property type="match status" value="1"/>
</dbReference>
<evidence type="ECO:0000259" key="3">
    <source>
        <dbReference type="SMART" id="SM00864"/>
    </source>
</evidence>
<feature type="domain" description="Tubulin/FtsZ GTPase" evidence="3">
    <location>
        <begin position="1"/>
        <end position="192"/>
    </location>
</feature>
<reference evidence="4 5" key="1">
    <citation type="submission" date="2020-12" db="EMBL/GenBank/DDBJ databases">
        <title>FDA dAtabase for Regulatory Grade micrObial Sequences (FDA-ARGOS): Supporting development and validation of Infectious Disease Dx tests.</title>
        <authorList>
            <person name="Nelson B."/>
            <person name="Plummer A."/>
            <person name="Tallon L."/>
            <person name="Sadzewicz L."/>
            <person name="Zhao X."/>
            <person name="Boylan J."/>
            <person name="Ott S."/>
            <person name="Bowen H."/>
            <person name="Vavikolanu K."/>
            <person name="Mehta A."/>
            <person name="Aluvathingal J."/>
            <person name="Nadendla S."/>
            <person name="Myers T."/>
            <person name="Yan Y."/>
            <person name="Sichtig H."/>
        </authorList>
    </citation>
    <scope>NUCLEOTIDE SEQUENCE [LARGE SCALE GENOMIC DNA]</scope>
    <source>
        <strain evidence="4 5">FDAARGOS_923</strain>
    </source>
</reference>
<dbReference type="GO" id="GO:0005525">
    <property type="term" value="F:GTP binding"/>
    <property type="evidence" value="ECO:0007669"/>
    <property type="project" value="UniProtKB-KW"/>
</dbReference>
<dbReference type="GO" id="GO:0051301">
    <property type="term" value="P:cell division"/>
    <property type="evidence" value="ECO:0007669"/>
    <property type="project" value="UniProtKB-KW"/>
</dbReference>
<evidence type="ECO:0000313" key="5">
    <source>
        <dbReference type="Proteomes" id="UP000595038"/>
    </source>
</evidence>